<evidence type="ECO:0000256" key="1">
    <source>
        <dbReference type="ARBA" id="ARBA00024322"/>
    </source>
</evidence>
<protein>
    <submittedName>
        <fullName evidence="7">BMC domain-containing protein</fullName>
    </submittedName>
    <submittedName>
        <fullName evidence="5">Carbon dioxide-concentrating mechanism protein CcmK homolog 2</fullName>
    </submittedName>
</protein>
<evidence type="ECO:0000313" key="21">
    <source>
        <dbReference type="EMBL" id="RYT68941.1"/>
    </source>
</evidence>
<dbReference type="EMBL" id="QSJW01000001">
    <property type="protein sequence ID" value="RHE15957.1"/>
    <property type="molecule type" value="Genomic_DNA"/>
</dbReference>
<evidence type="ECO:0000313" key="23">
    <source>
        <dbReference type="Proteomes" id="UP000095409"/>
    </source>
</evidence>
<evidence type="ECO:0000313" key="29">
    <source>
        <dbReference type="Proteomes" id="UP000283585"/>
    </source>
</evidence>
<comment type="similarity">
    <text evidence="3">Belongs to the bacterial microcompartments protein family.</text>
</comment>
<dbReference type="Proteomes" id="UP000095409">
    <property type="component" value="Unassembled WGS sequence"/>
</dbReference>
<evidence type="ECO:0000256" key="2">
    <source>
        <dbReference type="ARBA" id="ARBA00024446"/>
    </source>
</evidence>
<dbReference type="Pfam" id="PF00936">
    <property type="entry name" value="BMC"/>
    <property type="match status" value="1"/>
</dbReference>
<proteinExistence type="inferred from homology"/>
<reference evidence="22 40" key="4">
    <citation type="submission" date="2019-07" db="EMBL/GenBank/DDBJ databases">
        <authorList>
            <person name="Hibberd C M."/>
            <person name="Gehrig L. J."/>
            <person name="Chang H.-W."/>
            <person name="Venkatesh S."/>
        </authorList>
    </citation>
    <scope>NUCLEOTIDE SEQUENCE [LARGE SCALE GENOMIC DNA]</scope>
    <source>
        <strain evidence="22">Ruminococcus_obeum_SSTS_Bg7063</strain>
    </source>
</reference>
<evidence type="ECO:0000313" key="31">
    <source>
        <dbReference type="Proteomes" id="UP000283928"/>
    </source>
</evidence>
<evidence type="ECO:0000313" key="36">
    <source>
        <dbReference type="Proteomes" id="UP000284644"/>
    </source>
</evidence>
<dbReference type="Proteomes" id="UP000293506">
    <property type="component" value="Unassembled WGS sequence"/>
</dbReference>
<dbReference type="EMBL" id="QROS01000001">
    <property type="protein sequence ID" value="RHL50528.1"/>
    <property type="molecule type" value="Genomic_DNA"/>
</dbReference>
<dbReference type="Proteomes" id="UP000265828">
    <property type="component" value="Unassembled WGS sequence"/>
</dbReference>
<dbReference type="GeneID" id="79805078"/>
<dbReference type="SUPFAM" id="SSF143414">
    <property type="entry name" value="CcmK-like"/>
    <property type="match status" value="1"/>
</dbReference>
<feature type="domain" description="BMC" evidence="4">
    <location>
        <begin position="4"/>
        <end position="97"/>
    </location>
</feature>
<evidence type="ECO:0000256" key="3">
    <source>
        <dbReference type="PROSITE-ProRule" id="PRU01278"/>
    </source>
</evidence>
<evidence type="ECO:0000313" key="12">
    <source>
        <dbReference type="EMBL" id="RGV66558.1"/>
    </source>
</evidence>
<evidence type="ECO:0000313" key="25">
    <source>
        <dbReference type="Proteomes" id="UP000261105"/>
    </source>
</evidence>
<sequence length="104" mass="10958">MAEAVGILEVFGLATAFVAADAGCKAANVRLEVFDKNKPANADSLPVPLLVCIKFRGSVEDVTAAVEAGMAEANRRTGVVQHYVIPNPTEDTVKMLKISALDKS</sequence>
<reference evidence="25 26" key="2">
    <citation type="submission" date="2018-08" db="EMBL/GenBank/DDBJ databases">
        <title>A genome reference for cultivated species of the human gut microbiota.</title>
        <authorList>
            <person name="Zou Y."/>
            <person name="Xue W."/>
            <person name="Luo G."/>
        </authorList>
    </citation>
    <scope>NUCLEOTIDE SEQUENCE [LARGE SCALE GENOMIC DNA]</scope>
    <source>
        <strain evidence="12 28">AF14-23</strain>
        <strain evidence="11 34">AF21-24</strain>
        <strain evidence="10 37">AF25-21</strain>
        <strain evidence="9 29">AF29-2BH</strain>
        <strain evidence="20 38">AF37-6AC</strain>
        <strain evidence="19 35">AF39-4</strain>
        <strain evidence="18 32">AM18-2AC</strain>
        <strain evidence="17 33">AM22-9LB</strain>
        <strain evidence="16 31">AM27-32LB</strain>
        <strain evidence="15 30">AM28-23</strain>
        <strain evidence="14 36">AM29-25AC</strain>
        <strain evidence="13 27">AM37-4AC</strain>
        <strain evidence="8 25">OM03-6</strain>
        <strain evidence="7 26">OM06-11AA</strain>
    </source>
</reference>
<dbReference type="Proteomes" id="UP000284024">
    <property type="component" value="Unassembled WGS sequence"/>
</dbReference>
<comment type="subcellular location">
    <subcellularLocation>
        <location evidence="1">Bacterial microcompartment</location>
    </subcellularLocation>
</comment>
<dbReference type="EMBL" id="QRUH01000001">
    <property type="protein sequence ID" value="RGR51152.1"/>
    <property type="molecule type" value="Genomic_DNA"/>
</dbReference>
<evidence type="ECO:0000313" key="38">
    <source>
        <dbReference type="Proteomes" id="UP000285897"/>
    </source>
</evidence>
<reference evidence="21 39" key="3">
    <citation type="journal article" date="2019" name="Science, e1252229">
        <title>Invertible promoters mediate bacterial phase variation, antibiotic resistance, and host adaptation in the gut.</title>
        <authorList>
            <person name="Jiang X."/>
            <person name="Hall A.B."/>
            <person name="Arthur T.D."/>
            <person name="Plichta D.R."/>
            <person name="Covington C.T."/>
            <person name="Poyet M."/>
            <person name="Crothers J."/>
            <person name="Moses P.L."/>
            <person name="Tolonen A.C."/>
            <person name="Vlamakis H."/>
            <person name="Alm E.J."/>
            <person name="Xavier R.J."/>
        </authorList>
    </citation>
    <scope>NUCLEOTIDE SEQUENCE [LARGE SCALE GENOMIC DNA]</scope>
    <source>
        <strain evidence="21">Af_0058</strain>
        <strain evidence="39">af_0058</strain>
    </source>
</reference>
<organism evidence="5 23">
    <name type="scientific">Blautia obeum</name>
    <dbReference type="NCBI Taxonomy" id="40520"/>
    <lineage>
        <taxon>Bacteria</taxon>
        <taxon>Bacillati</taxon>
        <taxon>Bacillota</taxon>
        <taxon>Clostridia</taxon>
        <taxon>Lachnospirales</taxon>
        <taxon>Lachnospiraceae</taxon>
        <taxon>Blautia</taxon>
    </lineage>
</organism>
<evidence type="ECO:0000313" key="17">
    <source>
        <dbReference type="EMBL" id="RHG18818.1"/>
    </source>
</evidence>
<dbReference type="EMBL" id="QSHL01000002">
    <property type="protein sequence ID" value="RHC09288.1"/>
    <property type="molecule type" value="Genomic_DNA"/>
</dbReference>
<dbReference type="Proteomes" id="UP000284242">
    <property type="component" value="Unassembled WGS sequence"/>
</dbReference>
<evidence type="ECO:0000313" key="27">
    <source>
        <dbReference type="Proteomes" id="UP000265808"/>
    </source>
</evidence>
<dbReference type="EMBL" id="CZBA01000008">
    <property type="protein sequence ID" value="CUP53187.1"/>
    <property type="molecule type" value="Genomic_DNA"/>
</dbReference>
<evidence type="ECO:0000313" key="11">
    <source>
        <dbReference type="EMBL" id="RGS75862.1"/>
    </source>
</evidence>
<evidence type="ECO:0000313" key="7">
    <source>
        <dbReference type="EMBL" id="RGN05829.1"/>
    </source>
</evidence>
<evidence type="ECO:0000313" key="8">
    <source>
        <dbReference type="EMBL" id="RGN88594.1"/>
    </source>
</evidence>
<evidence type="ECO:0000313" key="15">
    <source>
        <dbReference type="EMBL" id="RHE39012.1"/>
    </source>
</evidence>
<dbReference type="InterPro" id="IPR044872">
    <property type="entry name" value="CcmK/CsoS1_BMC"/>
</dbReference>
<dbReference type="AlphaFoldDB" id="A0A173ZLM9"/>
<dbReference type="Gene3D" id="3.30.70.1710">
    <property type="match status" value="1"/>
</dbReference>
<evidence type="ECO:0000313" key="9">
    <source>
        <dbReference type="EMBL" id="RGQ05199.1"/>
    </source>
</evidence>
<dbReference type="EMBL" id="QRJH01000002">
    <property type="protein sequence ID" value="RHH20263.1"/>
    <property type="molecule type" value="Genomic_DNA"/>
</dbReference>
<keyword evidence="40" id="KW-1185">Reference proteome</keyword>
<dbReference type="InterPro" id="IPR050575">
    <property type="entry name" value="BMC_shell"/>
</dbReference>
<dbReference type="Proteomes" id="UP000284644">
    <property type="component" value="Unassembled WGS sequence"/>
</dbReference>
<name>A0A173ZLM9_9FIRM</name>
<evidence type="ECO:0000313" key="6">
    <source>
        <dbReference type="EMBL" id="CUP53187.1"/>
    </source>
</evidence>
<dbReference type="EMBL" id="QRZI01000001">
    <property type="protein sequence ID" value="RGV66558.1"/>
    <property type="molecule type" value="Genomic_DNA"/>
</dbReference>
<dbReference type="Proteomes" id="UP000285897">
    <property type="component" value="Unassembled WGS sequence"/>
</dbReference>
<dbReference type="EMBL" id="QSUZ01000005">
    <property type="protein sequence ID" value="RGN88594.1"/>
    <property type="molecule type" value="Genomic_DNA"/>
</dbReference>
<dbReference type="Proteomes" id="UP000095413">
    <property type="component" value="Unassembled WGS sequence"/>
</dbReference>
<dbReference type="Proteomes" id="UP000261222">
    <property type="component" value="Unassembled WGS sequence"/>
</dbReference>
<dbReference type="SMART" id="SM00877">
    <property type="entry name" value="BMC"/>
    <property type="match status" value="1"/>
</dbReference>
<dbReference type="PANTHER" id="PTHR33941:SF11">
    <property type="entry name" value="BACTERIAL MICROCOMPARTMENT SHELL PROTEIN PDUJ"/>
    <property type="match status" value="1"/>
</dbReference>
<evidence type="ECO:0000313" key="22">
    <source>
        <dbReference type="EMBL" id="VUX05594.1"/>
    </source>
</evidence>
<reference evidence="23 24" key="1">
    <citation type="submission" date="2015-09" db="EMBL/GenBank/DDBJ databases">
        <authorList>
            <consortium name="Pathogen Informatics"/>
        </authorList>
    </citation>
    <scope>NUCLEOTIDE SEQUENCE [LARGE SCALE GENOMIC DNA]</scope>
    <source>
        <strain evidence="5 23">2789STDY5608837</strain>
        <strain evidence="6 24">2789STDY5834921</strain>
    </source>
</reference>
<evidence type="ECO:0000313" key="37">
    <source>
        <dbReference type="Proteomes" id="UP000285839"/>
    </source>
</evidence>
<evidence type="ECO:0000313" key="28">
    <source>
        <dbReference type="Proteomes" id="UP000265828"/>
    </source>
</evidence>
<dbReference type="EMBL" id="QRHZ01000002">
    <property type="protein sequence ID" value="RHG18818.1"/>
    <property type="molecule type" value="Genomic_DNA"/>
</dbReference>
<dbReference type="EMBL" id="QRSS01000007">
    <property type="protein sequence ID" value="RGQ05199.1"/>
    <property type="molecule type" value="Genomic_DNA"/>
</dbReference>
<dbReference type="Proteomes" id="UP000261105">
    <property type="component" value="Unassembled WGS sequence"/>
</dbReference>
<evidence type="ECO:0000313" key="35">
    <source>
        <dbReference type="Proteomes" id="UP000284267"/>
    </source>
</evidence>
<dbReference type="Proteomes" id="UP000284267">
    <property type="component" value="Unassembled WGS sequence"/>
</dbReference>
<dbReference type="Proteomes" id="UP000285839">
    <property type="component" value="Unassembled WGS sequence"/>
</dbReference>
<evidence type="ECO:0000313" key="16">
    <source>
        <dbReference type="EMBL" id="RHE74794.1"/>
    </source>
</evidence>
<dbReference type="EMBL" id="QSUB01000002">
    <property type="protein sequence ID" value="RGN05829.1"/>
    <property type="molecule type" value="Genomic_DNA"/>
</dbReference>
<evidence type="ECO:0000313" key="24">
    <source>
        <dbReference type="Proteomes" id="UP000095413"/>
    </source>
</evidence>
<evidence type="ECO:0000313" key="26">
    <source>
        <dbReference type="Proteomes" id="UP000261222"/>
    </source>
</evidence>
<keyword evidence="2" id="KW-1283">Bacterial microcompartment</keyword>
<dbReference type="RefSeq" id="WP_005427726.1">
    <property type="nucleotide sequence ID" value="NZ_CABHNB010000020.1"/>
</dbReference>
<accession>A0A173ZLM9</accession>
<dbReference type="Proteomes" id="UP000283585">
    <property type="component" value="Unassembled WGS sequence"/>
</dbReference>
<evidence type="ECO:0000313" key="34">
    <source>
        <dbReference type="Proteomes" id="UP000284242"/>
    </source>
</evidence>
<dbReference type="PANTHER" id="PTHR33941">
    <property type="entry name" value="PROPANEDIOL UTILIZATION PROTEIN PDUA"/>
    <property type="match status" value="1"/>
</dbReference>
<evidence type="ECO:0000313" key="20">
    <source>
        <dbReference type="EMBL" id="RHL50528.1"/>
    </source>
</evidence>
<dbReference type="Proteomes" id="UP000283928">
    <property type="component" value="Unassembled WGS sequence"/>
</dbReference>
<dbReference type="EMBL" id="QRVV01000003">
    <property type="protein sequence ID" value="RGS75862.1"/>
    <property type="molecule type" value="Genomic_DNA"/>
</dbReference>
<evidence type="ECO:0000313" key="18">
    <source>
        <dbReference type="EMBL" id="RHH20263.1"/>
    </source>
</evidence>
<dbReference type="InterPro" id="IPR037233">
    <property type="entry name" value="CcmK-like_sf"/>
</dbReference>
<dbReference type="EMBL" id="QROE01000002">
    <property type="protein sequence ID" value="RHK96555.1"/>
    <property type="molecule type" value="Genomic_DNA"/>
</dbReference>
<dbReference type="Proteomes" id="UP000283745">
    <property type="component" value="Unassembled WGS sequence"/>
</dbReference>
<evidence type="ECO:0000313" key="5">
    <source>
        <dbReference type="EMBL" id="CUN77322.1"/>
    </source>
</evidence>
<dbReference type="CDD" id="cd07045">
    <property type="entry name" value="BMC_CcmK_like"/>
    <property type="match status" value="1"/>
</dbReference>
<dbReference type="EMBL" id="CABHNB010000020">
    <property type="protein sequence ID" value="VUX05594.1"/>
    <property type="molecule type" value="Genomic_DNA"/>
</dbReference>
<dbReference type="Proteomes" id="UP000265808">
    <property type="component" value="Unassembled WGS sequence"/>
</dbReference>
<evidence type="ECO:0000313" key="33">
    <source>
        <dbReference type="Proteomes" id="UP000284220"/>
    </source>
</evidence>
<dbReference type="Proteomes" id="UP000409147">
    <property type="component" value="Unassembled WGS sequence"/>
</dbReference>
<dbReference type="PROSITE" id="PS51930">
    <property type="entry name" value="BMC_2"/>
    <property type="match status" value="1"/>
</dbReference>
<dbReference type="Proteomes" id="UP000284220">
    <property type="component" value="Unassembled WGS sequence"/>
</dbReference>
<evidence type="ECO:0000313" key="14">
    <source>
        <dbReference type="EMBL" id="RHE15957.1"/>
    </source>
</evidence>
<dbReference type="EMBL" id="QSKO01000012">
    <property type="protein sequence ID" value="RHE74794.1"/>
    <property type="molecule type" value="Genomic_DNA"/>
</dbReference>
<dbReference type="EMBL" id="RCXQ01000001">
    <property type="protein sequence ID" value="RYT68941.1"/>
    <property type="molecule type" value="Genomic_DNA"/>
</dbReference>
<evidence type="ECO:0000313" key="32">
    <source>
        <dbReference type="Proteomes" id="UP000284024"/>
    </source>
</evidence>
<evidence type="ECO:0000313" key="19">
    <source>
        <dbReference type="EMBL" id="RHK96555.1"/>
    </source>
</evidence>
<dbReference type="EMBL" id="QSKF01000009">
    <property type="protein sequence ID" value="RHE39012.1"/>
    <property type="molecule type" value="Genomic_DNA"/>
</dbReference>
<evidence type="ECO:0000313" key="10">
    <source>
        <dbReference type="EMBL" id="RGR51152.1"/>
    </source>
</evidence>
<evidence type="ECO:0000313" key="13">
    <source>
        <dbReference type="EMBL" id="RHC09288.1"/>
    </source>
</evidence>
<evidence type="ECO:0000313" key="30">
    <source>
        <dbReference type="Proteomes" id="UP000283745"/>
    </source>
</evidence>
<dbReference type="OrthoDB" id="9812608at2"/>
<dbReference type="EMBL" id="CYZD01000003">
    <property type="protein sequence ID" value="CUN77322.1"/>
    <property type="molecule type" value="Genomic_DNA"/>
</dbReference>
<evidence type="ECO:0000259" key="4">
    <source>
        <dbReference type="PROSITE" id="PS51930"/>
    </source>
</evidence>
<gene>
    <name evidence="5" type="primary">ccmK2_3</name>
    <name evidence="20" type="ORF">DW021_02360</name>
    <name evidence="19" type="ORF">DW040_04985</name>
    <name evidence="18" type="ORF">DW222_05595</name>
    <name evidence="17" type="ORF">DW272_05920</name>
    <name evidence="16" type="ORF">DW723_09690</name>
    <name evidence="15" type="ORF">DW740_11755</name>
    <name evidence="14" type="ORF">DW767_02045</name>
    <name evidence="13" type="ORF">DW859_04710</name>
    <name evidence="12" type="ORF">DWW07_02375</name>
    <name evidence="11" type="ORF">DWX77_02315</name>
    <name evidence="10" type="ORF">DWY46_00635</name>
    <name evidence="9" type="ORF">DWZ12_07650</name>
    <name evidence="8" type="ORF">DXB38_05920</name>
    <name evidence="7" type="ORF">DXB81_07385</name>
    <name evidence="21" type="ORF">EAI82_01860</name>
    <name evidence="5" type="ORF">ERS852394_00872</name>
    <name evidence="6" type="ORF">ERS852533_01670</name>
    <name evidence="22" type="ORF">ROSSTS7063_01577</name>
</gene>
<evidence type="ECO:0000313" key="40">
    <source>
        <dbReference type="Proteomes" id="UP000409147"/>
    </source>
</evidence>
<dbReference type="InterPro" id="IPR000249">
    <property type="entry name" value="BMC_dom"/>
</dbReference>
<dbReference type="GO" id="GO:0031469">
    <property type="term" value="C:bacterial microcompartment"/>
    <property type="evidence" value="ECO:0007669"/>
    <property type="project" value="UniProtKB-SubCell"/>
</dbReference>
<evidence type="ECO:0000313" key="39">
    <source>
        <dbReference type="Proteomes" id="UP000293506"/>
    </source>
</evidence>